<accession>A0A444XB06</accession>
<name>A0A444XB06_ARAHY</name>
<dbReference type="Proteomes" id="UP000289738">
    <property type="component" value="Chromosome B10"/>
</dbReference>
<evidence type="ECO:0000313" key="1">
    <source>
        <dbReference type="EMBL" id="RYQ86879.1"/>
    </source>
</evidence>
<dbReference type="EMBL" id="SDMP01000020">
    <property type="protein sequence ID" value="RYQ86879.1"/>
    <property type="molecule type" value="Genomic_DNA"/>
</dbReference>
<protein>
    <submittedName>
        <fullName evidence="1">Uncharacterized protein</fullName>
    </submittedName>
</protein>
<evidence type="ECO:0000313" key="2">
    <source>
        <dbReference type="Proteomes" id="UP000289738"/>
    </source>
</evidence>
<keyword evidence="2" id="KW-1185">Reference proteome</keyword>
<gene>
    <name evidence="1" type="ORF">Ahy_B10g106490</name>
</gene>
<proteinExistence type="predicted"/>
<organism evidence="1 2">
    <name type="scientific">Arachis hypogaea</name>
    <name type="common">Peanut</name>
    <dbReference type="NCBI Taxonomy" id="3818"/>
    <lineage>
        <taxon>Eukaryota</taxon>
        <taxon>Viridiplantae</taxon>
        <taxon>Streptophyta</taxon>
        <taxon>Embryophyta</taxon>
        <taxon>Tracheophyta</taxon>
        <taxon>Spermatophyta</taxon>
        <taxon>Magnoliopsida</taxon>
        <taxon>eudicotyledons</taxon>
        <taxon>Gunneridae</taxon>
        <taxon>Pentapetalae</taxon>
        <taxon>rosids</taxon>
        <taxon>fabids</taxon>
        <taxon>Fabales</taxon>
        <taxon>Fabaceae</taxon>
        <taxon>Papilionoideae</taxon>
        <taxon>50 kb inversion clade</taxon>
        <taxon>dalbergioids sensu lato</taxon>
        <taxon>Dalbergieae</taxon>
        <taxon>Pterocarpus clade</taxon>
        <taxon>Arachis</taxon>
    </lineage>
</organism>
<comment type="caution">
    <text evidence="1">The sequence shown here is derived from an EMBL/GenBank/DDBJ whole genome shotgun (WGS) entry which is preliminary data.</text>
</comment>
<sequence>MKVVSDQALYLTTFPPTTSSSFLHTQESHSPDNLEFFIASKPV</sequence>
<dbReference type="AlphaFoldDB" id="A0A444XB06"/>
<reference evidence="1 2" key="1">
    <citation type="submission" date="2019-01" db="EMBL/GenBank/DDBJ databases">
        <title>Sequencing of cultivated peanut Arachis hypogaea provides insights into genome evolution and oil improvement.</title>
        <authorList>
            <person name="Chen X."/>
        </authorList>
    </citation>
    <scope>NUCLEOTIDE SEQUENCE [LARGE SCALE GENOMIC DNA]</scope>
    <source>
        <strain evidence="2">cv. Fuhuasheng</strain>
        <tissue evidence="1">Leaves</tissue>
    </source>
</reference>